<keyword evidence="4" id="KW-1185">Reference proteome</keyword>
<evidence type="ECO:0000313" key="3">
    <source>
        <dbReference type="EMBL" id="EIJ67441.1"/>
    </source>
</evidence>
<keyword evidence="1" id="KW-0997">Cell inner membrane</keyword>
<dbReference type="PANTHER" id="PTHR35813:SF1">
    <property type="entry name" value="INNER MEMBRANE PROTEIN YBAN"/>
    <property type="match status" value="1"/>
</dbReference>
<evidence type="ECO:0000256" key="2">
    <source>
        <dbReference type="SAM" id="Phobius"/>
    </source>
</evidence>
<dbReference type="GO" id="GO:0005886">
    <property type="term" value="C:plasma membrane"/>
    <property type="evidence" value="ECO:0007669"/>
    <property type="project" value="UniProtKB-SubCell"/>
</dbReference>
<dbReference type="PATRIC" id="fig|1095749.3.peg.1959"/>
<dbReference type="EMBL" id="AJSX01000046">
    <property type="protein sequence ID" value="EIJ67441.1"/>
    <property type="molecule type" value="Genomic_DNA"/>
</dbReference>
<name>I3D6U8_9PAST</name>
<keyword evidence="2" id="KW-1133">Transmembrane helix</keyword>
<feature type="transmembrane region" description="Helical" evidence="2">
    <location>
        <begin position="74"/>
        <end position="92"/>
    </location>
</feature>
<comment type="caution">
    <text evidence="3">The sequence shown here is derived from an EMBL/GenBank/DDBJ whole genome shotgun (WGS) entry which is preliminary data.</text>
</comment>
<proteinExistence type="predicted"/>
<dbReference type="RefSeq" id="WP_005761637.1">
    <property type="nucleotide sequence ID" value="NZ_AJSX01000046.1"/>
</dbReference>
<reference evidence="3 4" key="1">
    <citation type="submission" date="2012-03" db="EMBL/GenBank/DDBJ databases">
        <authorList>
            <person name="Harkins D.M."/>
            <person name="Madupu R."/>
            <person name="Durkin A.S."/>
            <person name="Torralba M."/>
            <person name="Methe B."/>
            <person name="Sutton G.G."/>
            <person name="Nelson K.E."/>
        </authorList>
    </citation>
    <scope>NUCLEOTIDE SEQUENCE [LARGE SCALE GENOMIC DNA]</scope>
    <source>
        <strain evidence="3 4">CCUG 2042</strain>
    </source>
</reference>
<dbReference type="InterPro" id="IPR007401">
    <property type="entry name" value="DUF454"/>
</dbReference>
<accession>I3D6U8</accession>
<dbReference type="AlphaFoldDB" id="I3D6U8"/>
<evidence type="ECO:0000256" key="1">
    <source>
        <dbReference type="PIRNR" id="PIRNR016789"/>
    </source>
</evidence>
<feature type="transmembrane region" description="Helical" evidence="2">
    <location>
        <begin position="6"/>
        <end position="39"/>
    </location>
</feature>
<dbReference type="OrthoDB" id="5690292at2"/>
<sequence>MKLIFALLGFIFLGLGIAGIILPLMPGTPFLLLALFFFARSSDRLHQWFLQTEIYNKHLKSLNEQRALTKKSKFWILFIVTIMLAIGFYFTPSVVGRTIIASILMIKYFVFFFYIKTIEE</sequence>
<dbReference type="eggNOG" id="COG2832">
    <property type="taxonomic scope" value="Bacteria"/>
</dbReference>
<gene>
    <name evidence="3" type="ORF">HMPREF1052_1962</name>
</gene>
<dbReference type="Proteomes" id="UP000006457">
    <property type="component" value="Unassembled WGS sequence"/>
</dbReference>
<dbReference type="Pfam" id="PF04304">
    <property type="entry name" value="DUF454"/>
    <property type="match status" value="1"/>
</dbReference>
<keyword evidence="2" id="KW-0812">Transmembrane</keyword>
<organism evidence="3 4">
    <name type="scientific">Pasteurella bettyae CCUG 2042</name>
    <dbReference type="NCBI Taxonomy" id="1095749"/>
    <lineage>
        <taxon>Bacteria</taxon>
        <taxon>Pseudomonadati</taxon>
        <taxon>Pseudomonadota</taxon>
        <taxon>Gammaproteobacteria</taxon>
        <taxon>Pasteurellales</taxon>
        <taxon>Pasteurellaceae</taxon>
        <taxon>Pasteurella</taxon>
    </lineage>
</organism>
<evidence type="ECO:0000313" key="4">
    <source>
        <dbReference type="Proteomes" id="UP000006457"/>
    </source>
</evidence>
<keyword evidence="1" id="KW-1003">Cell membrane</keyword>
<dbReference type="PIRSF" id="PIRSF016789">
    <property type="entry name" value="DUF454"/>
    <property type="match status" value="1"/>
</dbReference>
<comment type="subcellular location">
    <subcellularLocation>
        <location evidence="1">Cell inner membrane</location>
        <topology evidence="1">Multi-pass membrane protein</topology>
    </subcellularLocation>
</comment>
<dbReference type="PANTHER" id="PTHR35813">
    <property type="entry name" value="INNER MEMBRANE PROTEIN YBAN"/>
    <property type="match status" value="1"/>
</dbReference>
<keyword evidence="1 2" id="KW-0472">Membrane</keyword>
<feature type="transmembrane region" description="Helical" evidence="2">
    <location>
        <begin position="98"/>
        <end position="115"/>
    </location>
</feature>
<protein>
    <recommendedName>
        <fullName evidence="1">Inner membrane protein</fullName>
    </recommendedName>
</protein>